<evidence type="ECO:0000313" key="3">
    <source>
        <dbReference type="EMBL" id="MDR6966119.1"/>
    </source>
</evidence>
<name>A0ABU1TJF2_9FLAO</name>
<dbReference type="InterPro" id="IPR052715">
    <property type="entry name" value="RAYT_transposase"/>
</dbReference>
<dbReference type="Gene3D" id="3.30.70.1290">
    <property type="entry name" value="Transposase IS200-like"/>
    <property type="match status" value="1"/>
</dbReference>
<dbReference type="PANTHER" id="PTHR36966:SF1">
    <property type="entry name" value="REP-ASSOCIATED TYROSINE TRANSPOSASE"/>
    <property type="match status" value="1"/>
</dbReference>
<evidence type="ECO:0000313" key="4">
    <source>
        <dbReference type="Proteomes" id="UP001255185"/>
    </source>
</evidence>
<evidence type="ECO:0000259" key="2">
    <source>
        <dbReference type="SMART" id="SM01321"/>
    </source>
</evidence>
<protein>
    <submittedName>
        <fullName evidence="3">REP element-mobilizing transposase RayT</fullName>
    </submittedName>
</protein>
<feature type="region of interest" description="Disordered" evidence="1">
    <location>
        <begin position="107"/>
        <end position="145"/>
    </location>
</feature>
<sequence length="234" mass="26916">MNNYNPNKHHRRSIRLKGYDYSQEGLYFITICCQDRAHLFGVIREGKMILNEAGEMVQRWYYELEHKFPDIKCHSMVVMPNHFHCIIENTGVFASSVGADLRVGPDFEDCQGNPQEGNPQGDCNKGEHAGSPVLPPLPLRDSHKLSNAENNNSKAILGEHAASPLYRVVQWFKTMSTNEYIRGVKSLGWKPFNGKVWQRNYYEIIIRNEEAYEHISNYIASNPAKWKGDKFSHS</sequence>
<dbReference type="InterPro" id="IPR036515">
    <property type="entry name" value="Transposase_17_sf"/>
</dbReference>
<dbReference type="EMBL" id="JAVDVI010000001">
    <property type="protein sequence ID" value="MDR6966119.1"/>
    <property type="molecule type" value="Genomic_DNA"/>
</dbReference>
<gene>
    <name evidence="3" type="ORF">J2X31_000112</name>
</gene>
<organism evidence="3 4">
    <name type="scientific">Flavobacterium arsenatis</name>
    <dbReference type="NCBI Taxonomy" id="1484332"/>
    <lineage>
        <taxon>Bacteria</taxon>
        <taxon>Pseudomonadati</taxon>
        <taxon>Bacteroidota</taxon>
        <taxon>Flavobacteriia</taxon>
        <taxon>Flavobacteriales</taxon>
        <taxon>Flavobacteriaceae</taxon>
        <taxon>Flavobacterium</taxon>
    </lineage>
</organism>
<dbReference type="InterPro" id="IPR002686">
    <property type="entry name" value="Transposase_17"/>
</dbReference>
<evidence type="ECO:0000256" key="1">
    <source>
        <dbReference type="SAM" id="MobiDB-lite"/>
    </source>
</evidence>
<reference evidence="3 4" key="1">
    <citation type="submission" date="2023-07" db="EMBL/GenBank/DDBJ databases">
        <title>Sorghum-associated microbial communities from plants grown in Nebraska, USA.</title>
        <authorList>
            <person name="Schachtman D."/>
        </authorList>
    </citation>
    <scope>NUCLEOTIDE SEQUENCE [LARGE SCALE GENOMIC DNA]</scope>
    <source>
        <strain evidence="3 4">3773</strain>
    </source>
</reference>
<dbReference type="SUPFAM" id="SSF143422">
    <property type="entry name" value="Transposase IS200-like"/>
    <property type="match status" value="1"/>
</dbReference>
<proteinExistence type="predicted"/>
<accession>A0ABU1TJF2</accession>
<dbReference type="Proteomes" id="UP001255185">
    <property type="component" value="Unassembled WGS sequence"/>
</dbReference>
<dbReference type="SMART" id="SM01321">
    <property type="entry name" value="Y1_Tnp"/>
    <property type="match status" value="1"/>
</dbReference>
<comment type="caution">
    <text evidence="3">The sequence shown here is derived from an EMBL/GenBank/DDBJ whole genome shotgun (WGS) entry which is preliminary data.</text>
</comment>
<keyword evidence="4" id="KW-1185">Reference proteome</keyword>
<feature type="domain" description="Transposase IS200-like" evidence="2">
    <location>
        <begin position="22"/>
        <end position="222"/>
    </location>
</feature>
<dbReference type="RefSeq" id="WP_310023568.1">
    <property type="nucleotide sequence ID" value="NZ_JAVDVI010000001.1"/>
</dbReference>
<dbReference type="PANTHER" id="PTHR36966">
    <property type="entry name" value="REP-ASSOCIATED TYROSINE TRANSPOSASE"/>
    <property type="match status" value="1"/>
</dbReference>